<dbReference type="Gene3D" id="3.40.50.1390">
    <property type="entry name" value="Resolvase, N-terminal catalytic domain"/>
    <property type="match status" value="1"/>
</dbReference>
<dbReference type="Pfam" id="PF00239">
    <property type="entry name" value="Resolvase"/>
    <property type="match status" value="1"/>
</dbReference>
<sequence length="138" mass="16191">MNENVPIKVADLYIRIPALHDSNGDFLYQDQLYQLENYCLEKVLEIGRIVVDRGSAGSFDRLQWSEYQSWVEDTQNSKSEPRFLLFTSWDRFSRNSAQAYNMIEHLERFMIYPKSLADKEPINIYKAVVLGSFSQLLI</sequence>
<protein>
    <submittedName>
        <fullName evidence="2">Recombinase family protein</fullName>
    </submittedName>
</protein>
<dbReference type="GO" id="GO:0003677">
    <property type="term" value="F:DNA binding"/>
    <property type="evidence" value="ECO:0007669"/>
    <property type="project" value="InterPro"/>
</dbReference>
<dbReference type="SUPFAM" id="SSF53041">
    <property type="entry name" value="Resolvase-like"/>
    <property type="match status" value="1"/>
</dbReference>
<evidence type="ECO:0000259" key="1">
    <source>
        <dbReference type="SMART" id="SM00857"/>
    </source>
</evidence>
<proteinExistence type="predicted"/>
<dbReference type="SMART" id="SM00857">
    <property type="entry name" value="Resolvase"/>
    <property type="match status" value="1"/>
</dbReference>
<feature type="domain" description="Resolvase/invertase-type recombinase catalytic" evidence="1">
    <location>
        <begin position="10"/>
        <end position="137"/>
    </location>
</feature>
<dbReference type="InterPro" id="IPR036162">
    <property type="entry name" value="Resolvase-like_N_sf"/>
</dbReference>
<gene>
    <name evidence="2" type="ORF">QX233_03540</name>
</gene>
<name>A0AAJ1R3A4_9FLAO</name>
<dbReference type="AlphaFoldDB" id="A0AAJ1R3A4"/>
<evidence type="ECO:0000313" key="3">
    <source>
        <dbReference type="Proteomes" id="UP001225933"/>
    </source>
</evidence>
<dbReference type="EMBL" id="JAUHGV010000002">
    <property type="protein sequence ID" value="MDN4011529.1"/>
    <property type="molecule type" value="Genomic_DNA"/>
</dbReference>
<evidence type="ECO:0000313" key="2">
    <source>
        <dbReference type="EMBL" id="MDN4011529.1"/>
    </source>
</evidence>
<accession>A0AAJ1R3A4</accession>
<dbReference type="Proteomes" id="UP001225933">
    <property type="component" value="Unassembled WGS sequence"/>
</dbReference>
<dbReference type="RefSeq" id="WP_214588962.1">
    <property type="nucleotide sequence ID" value="NZ_JAUHGV010000002.1"/>
</dbReference>
<dbReference type="GO" id="GO:0000150">
    <property type="term" value="F:DNA strand exchange activity"/>
    <property type="evidence" value="ECO:0007669"/>
    <property type="project" value="InterPro"/>
</dbReference>
<organism evidence="2 3">
    <name type="scientific">Chryseobacterium gambrini</name>
    <dbReference type="NCBI Taxonomy" id="373672"/>
    <lineage>
        <taxon>Bacteria</taxon>
        <taxon>Pseudomonadati</taxon>
        <taxon>Bacteroidota</taxon>
        <taxon>Flavobacteriia</taxon>
        <taxon>Flavobacteriales</taxon>
        <taxon>Weeksellaceae</taxon>
        <taxon>Chryseobacterium group</taxon>
        <taxon>Chryseobacterium</taxon>
    </lineage>
</organism>
<comment type="caution">
    <text evidence="2">The sequence shown here is derived from an EMBL/GenBank/DDBJ whole genome shotgun (WGS) entry which is preliminary data.</text>
</comment>
<reference evidence="2" key="1">
    <citation type="submission" date="2023-06" db="EMBL/GenBank/DDBJ databases">
        <title>Two Chryseobacterium gambrini strains from China.</title>
        <authorList>
            <person name="Zeng J."/>
            <person name="Wu Y."/>
        </authorList>
    </citation>
    <scope>NUCLEOTIDE SEQUENCE</scope>
    <source>
        <strain evidence="2">SQ219</strain>
    </source>
</reference>
<dbReference type="InterPro" id="IPR006119">
    <property type="entry name" value="Resolv_N"/>
</dbReference>